<evidence type="ECO:0000256" key="14">
    <source>
        <dbReference type="ARBA" id="ARBA00024494"/>
    </source>
</evidence>
<accession>A0A1L3KMX3</accession>
<dbReference type="Proteomes" id="UP000204661">
    <property type="component" value="Segment"/>
</dbReference>
<evidence type="ECO:0000256" key="11">
    <source>
        <dbReference type="ARBA" id="ARBA00022953"/>
    </source>
</evidence>
<dbReference type="RefSeq" id="YP_009333178.1">
    <property type="nucleotide sequence ID" value="NC_032427.1"/>
</dbReference>
<evidence type="ECO:0000256" key="13">
    <source>
        <dbReference type="ARBA" id="ARBA00023268"/>
    </source>
</evidence>
<evidence type="ECO:0000256" key="2">
    <source>
        <dbReference type="ARBA" id="ARBA00012494"/>
    </source>
</evidence>
<feature type="domain" description="RdRp catalytic" evidence="21">
    <location>
        <begin position="616"/>
        <end position="781"/>
    </location>
</feature>
<evidence type="ECO:0000256" key="18">
    <source>
        <dbReference type="ARBA" id="ARBA00047332"/>
    </source>
</evidence>
<evidence type="ECO:0000313" key="23">
    <source>
        <dbReference type="Proteomes" id="UP000204661"/>
    </source>
</evidence>
<organism evidence="22">
    <name type="scientific">Beihai barnacle virus 9</name>
    <dbReference type="NCBI Taxonomy" id="1922367"/>
    <lineage>
        <taxon>Viruses</taxon>
        <taxon>Riboviria</taxon>
        <taxon>Orthornavirae</taxon>
        <taxon>Negarnaviricota</taxon>
        <taxon>Haploviricotina</taxon>
        <taxon>Monjiviricetes</taxon>
        <taxon>Jingchuvirales</taxon>
        <taxon>Chuviridae</taxon>
        <taxon>Pediavirus</taxon>
        <taxon>Pediavirus cirripedis</taxon>
    </lineage>
</organism>
<evidence type="ECO:0000256" key="17">
    <source>
        <dbReference type="ARBA" id="ARBA00031012"/>
    </source>
</evidence>
<keyword evidence="23" id="KW-1185">Reference proteome</keyword>
<comment type="catalytic activity">
    <reaction evidence="19">
        <text>a 5'-end (5'-triphosphoguanosine)-adenylyl-adenylyl-cytidylyl-adenosine in mRNA + 2 S-adenosyl-L-methionine = a 5'-end (N(7)-methyl 5'-triphosphoguanosine)-(2'-O-methyladenylyl)-adenylyl-cytidylyl-adenosine in mRNA + 2 S-adenosyl-L-homocysteine + H(+)</text>
        <dbReference type="Rhea" id="RHEA:65376"/>
        <dbReference type="Rhea" id="RHEA-COMP:16797"/>
        <dbReference type="Rhea" id="RHEA-COMP:16798"/>
        <dbReference type="ChEBI" id="CHEBI:15378"/>
        <dbReference type="ChEBI" id="CHEBI:57856"/>
        <dbReference type="ChEBI" id="CHEBI:59789"/>
        <dbReference type="ChEBI" id="CHEBI:156483"/>
        <dbReference type="ChEBI" id="CHEBI:156484"/>
        <dbReference type="EC" id="2.1.1.375"/>
    </reaction>
</comment>
<proteinExistence type="predicted"/>
<keyword evidence="5" id="KW-0808">Transferase</keyword>
<dbReference type="InterPro" id="IPR026890">
    <property type="entry name" value="Mononeg_mRNAcap"/>
</dbReference>
<dbReference type="PROSITE" id="PS50526">
    <property type="entry name" value="RDRP_SSRNA_NEG_NONSEG"/>
    <property type="match status" value="1"/>
</dbReference>
<sequence length="2195" mass="247446">MAYRIGGGLVCDGPHPRRGYLRNVGVLFDEPRKFDGPLRKWATEKFIDRLKAGRPHWEDIPLLAHHPETELLASRLSTDFLPRMIQDILDHVVRRPQDLDVGDAAETLSRALRVQVERINSSLGPGAEHLKIPSYSTAELSRVIGDKTVLCALGALEGLKEIPVAMASYGEKPSRKSNLLANIRHSAHSSRYYLRALRSWSFTLSRGVCVVGRGGQTWVVQKSAILELENKLRDLISVLMLSKMMEGGPLPLNGLALTKNMVRVLCTSHCCYPDTFFSLVSCLEGLAVATIIAREEDWVNVRLLEKLRADIKEIKGGHWFLSNVERIFSSASTELIAELSCLSKITGHPLVSAIEGAQKIYGRSMEELPLDPDVISQVVNIVKHDYVVRYRERKGVWPPLIMGERAPQRLTTAHQRNRIVRRFPREASEPRTEDFAHVTLARDKSFDIVNLDLEELKDKSLSPSMSALRSRYGTEIFRDLEQMGGAQLETWAVACQRPEFRRQCSLLLHFLYAPLSELDIDRTIRRFAYDSVTDPDMAFEYFVMKLVEKEKELKEPPRIFGSQTYVNRSIRRSVERSIESYLRDYIPEQVLTSGDMEYARKIEAFKNWRTIKPGFRVAYVNFDASGWCYTFREGSTVPPCREVFDRVFGVHAFSKIMQCFGQTHFYSSEGDSNLVYHGQLGGIQGLHQFTWDAVYIPQMARELRKQGLEFHILCKGDDFRAAVLVPESQCPTDEAFAAKVEELKVEVCEAASRNFGYKIKATDSYASESVMVFSKKIYVKGVELSQVFRMGAKIHGTQDMTLDSLDSRVANIFANCHSACASSAAYIPQYATALFWAYYNMADSRVYRSISQAKKVSLLLAPSVIGGFPIIPLYSCFLRAESDLLSSALDLMMTALVVDPEVGALLKNLCGQPPSPRKQWTNLMRDPYALNRSSPPPPLTILRRHIRILLEKEFREGKAKNEMVKEFLSLYGNSSALGWDSCFSNCGVIRAKLLASWFENSPFTLVDTLIARFESSKTVSSFLSDARLPKRKQNEIKAGLQKDQDLLDEWRVKALDPPREQSEAIRTALNLQCPAKAADSLREAHWGVKVETVTAPPPTHMLVLMSPHQAVSGPALEVERRARNHFGVEISLPGDPRRSAHMTKGGAKAFLGETTALGISGPALELEEKSLVGRRVLNLLMLRSWARTPRPMISDESVSAQSSLVELIDLSLSAYGYPAEAALEPFSRPRVRGTESHHMRAHNFRESIAPNHPTHLTTIAATAASTHQVFSLREVNRPLNFLQMKGYIHQLLCLHLHKNRNFLIHDQESFWAVTTDCEWCNQELREHAMVFEIPPQIRKGFPQLQHLSLSVECKERIEAALAEYSTDRRLVPIIYEYSPDSTRVFQHSICKTILRQADLQLAATVAYSSGEISEGTIENVSMAYRSGTRSTSLKDDIMRYIDVRLVATILVKELLTHLIRLTAGSNVALAVARLNMTRSHRIPWMSLVDAAQRSGVYHTLARSLAELLGESVSSLEVSSNKEFARSLCTATCMSVANVGIPDEDEDLIVPVPPGASEEDVVQAVERQCRGYFLLMASKVWAKSVWELGPLEPNEYREAAVFSYFADRWTIPHQWGEFFEELRREGHFWERIPKWEWLEDEDSPFPWNAVSATTVRLLELSGETVPNPEWIMLDMQEMCEELEDRAMGRRAVAHAAGPLVRIHTVNPVDAQDYLKTYVPPLRRDSDRDPAVLSRRGPSDLFLPSWEDPLQDHVHGLWNIDDFVRWAPLQDLPDLDLTRYEAYHYGRSTCLMQLSTIAPSRMAEFLYRSGANKAACCSPLLFTAEGRGGGMWAALAFWTKLSACYNSYFGPSETSKAPDDCLLMGVESYRICLGMVTTDNDLSVPGCLDRQSFGDNEYPLVWCDLDHLKGGSLARVLANVCDYAVPRLSLGGRLVWRSTVQMVRHLYEGLICLKQYFESIQMMPLLCTGARVEILMICTSPHERKMEALFPNGLLEKLQHMTEDIRDPAKAPSYELYFSQFCAWWGKHFQNKYVASGLVLKRSLGPLSPDLIRADRTHLITLVAKHSANMVTILRGDCDLRSARGCLDEVIVCQGALEGLRHGVPLRPSAYYQIAQSAVTQTMRYIEDAGLTRWVFVPSEDRADVWRLSEIGAGRQESVFVHDRIVAGLASSASLLFWAAPRFARAAGRRRTGQMGH</sequence>
<dbReference type="KEGG" id="vg:30745422"/>
<evidence type="ECO:0000256" key="6">
    <source>
        <dbReference type="ARBA" id="ARBA00022691"/>
    </source>
</evidence>
<evidence type="ECO:0000256" key="1">
    <source>
        <dbReference type="ARBA" id="ARBA00004328"/>
    </source>
</evidence>
<evidence type="ECO:0000313" key="22">
    <source>
        <dbReference type="EMBL" id="APG78655.1"/>
    </source>
</evidence>
<dbReference type="GO" id="GO:0044423">
    <property type="term" value="C:virion component"/>
    <property type="evidence" value="ECO:0007669"/>
    <property type="project" value="UniProtKB-KW"/>
</dbReference>
<keyword evidence="7" id="KW-0548">Nucleotidyltransferase</keyword>
<keyword evidence="11" id="KW-0693">Viral RNA replication</keyword>
<evidence type="ECO:0000256" key="5">
    <source>
        <dbReference type="ARBA" id="ARBA00022679"/>
    </source>
</evidence>
<evidence type="ECO:0000256" key="7">
    <source>
        <dbReference type="ARBA" id="ARBA00022695"/>
    </source>
</evidence>
<keyword evidence="9" id="KW-0067">ATP-binding</keyword>
<evidence type="ECO:0000256" key="16">
    <source>
        <dbReference type="ARBA" id="ARBA00030436"/>
    </source>
</evidence>
<dbReference type="EC" id="2.7.7.48" evidence="2"/>
<keyword evidence="12" id="KW-0506">mRNA capping</keyword>
<evidence type="ECO:0000256" key="3">
    <source>
        <dbReference type="ARBA" id="ARBA00022484"/>
    </source>
</evidence>
<keyword evidence="10" id="KW-0946">Virion</keyword>
<dbReference type="GeneID" id="30745422"/>
<dbReference type="GO" id="GO:0003968">
    <property type="term" value="F:RNA-directed RNA polymerase activity"/>
    <property type="evidence" value="ECO:0007669"/>
    <property type="project" value="UniProtKB-KW"/>
</dbReference>
<keyword evidence="8" id="KW-0547">Nucleotide-binding</keyword>
<evidence type="ECO:0000256" key="8">
    <source>
        <dbReference type="ARBA" id="ARBA00022741"/>
    </source>
</evidence>
<dbReference type="InterPro" id="IPR014023">
    <property type="entry name" value="Mononeg_RNA_pol_cat"/>
</dbReference>
<keyword evidence="4" id="KW-0507">mRNA processing</keyword>
<comment type="catalytic activity">
    <reaction evidence="20">
        <text>GTP + H2O = GDP + phosphate + H(+)</text>
        <dbReference type="Rhea" id="RHEA:19669"/>
        <dbReference type="ChEBI" id="CHEBI:15377"/>
        <dbReference type="ChEBI" id="CHEBI:15378"/>
        <dbReference type="ChEBI" id="CHEBI:37565"/>
        <dbReference type="ChEBI" id="CHEBI:43474"/>
        <dbReference type="ChEBI" id="CHEBI:58189"/>
    </reaction>
</comment>
<dbReference type="Pfam" id="PF00946">
    <property type="entry name" value="Mononeg_RNA_pol"/>
    <property type="match status" value="1"/>
</dbReference>
<evidence type="ECO:0000256" key="12">
    <source>
        <dbReference type="ARBA" id="ARBA00023042"/>
    </source>
</evidence>
<keyword evidence="3 22" id="KW-0696">RNA-directed RNA polymerase</keyword>
<evidence type="ECO:0000256" key="4">
    <source>
        <dbReference type="ARBA" id="ARBA00022664"/>
    </source>
</evidence>
<comment type="catalytic activity">
    <reaction evidence="18">
        <text>a 5'-end (5'-triphosphoguanosine)-adenylyl-adenylyl-cytidylyl-adenosine in mRNA + S-adenosyl-L-methionine = a 5'-end (5'-triphosphoguanosine)-(2'-O-methyladenylyl)-adenylyl-cytidylyl-adenosine in mRNA + S-adenosyl-L-homocysteine + H(+)</text>
        <dbReference type="Rhea" id="RHEA:65380"/>
        <dbReference type="Rhea" id="RHEA-COMP:16797"/>
        <dbReference type="Rhea" id="RHEA-COMP:16801"/>
        <dbReference type="ChEBI" id="CHEBI:15378"/>
        <dbReference type="ChEBI" id="CHEBI:57856"/>
        <dbReference type="ChEBI" id="CHEBI:59789"/>
        <dbReference type="ChEBI" id="CHEBI:156482"/>
        <dbReference type="ChEBI" id="CHEBI:156484"/>
    </reaction>
</comment>
<evidence type="ECO:0000256" key="20">
    <source>
        <dbReference type="ARBA" id="ARBA00048548"/>
    </source>
</evidence>
<evidence type="ECO:0000256" key="9">
    <source>
        <dbReference type="ARBA" id="ARBA00022840"/>
    </source>
</evidence>
<name>A0A1L3KMX3_9VIRU</name>
<evidence type="ECO:0000256" key="10">
    <source>
        <dbReference type="ARBA" id="ARBA00022844"/>
    </source>
</evidence>
<keyword evidence="6" id="KW-0949">S-adenosyl-L-methionine</keyword>
<dbReference type="EMBL" id="KX884409">
    <property type="protein sequence ID" value="APG78655.1"/>
    <property type="molecule type" value="Genomic_RNA"/>
</dbReference>
<dbReference type="Pfam" id="PF14318">
    <property type="entry name" value="Mononeg_mRNAcap"/>
    <property type="match status" value="1"/>
</dbReference>
<dbReference type="GO" id="GO:0004482">
    <property type="term" value="F:mRNA 5'-cap (guanine-N7-)-methyltransferase activity"/>
    <property type="evidence" value="ECO:0007669"/>
    <property type="project" value="InterPro"/>
</dbReference>
<evidence type="ECO:0000259" key="21">
    <source>
        <dbReference type="PROSITE" id="PS50526"/>
    </source>
</evidence>
<protein>
    <recommendedName>
        <fullName evidence="2">RNA-directed RNA polymerase</fullName>
        <ecNumber evidence="2">2.7.7.48</ecNumber>
    </recommendedName>
    <alternativeName>
        <fullName evidence="17">Replicase</fullName>
    </alternativeName>
    <alternativeName>
        <fullName evidence="16">Transcriptase</fullName>
    </alternativeName>
</protein>
<evidence type="ECO:0000256" key="19">
    <source>
        <dbReference type="ARBA" id="ARBA00047370"/>
    </source>
</evidence>
<reference evidence="22" key="1">
    <citation type="journal article" date="2016" name="Nature">
        <title>Redefining the invertebrate RNA virosphere.</title>
        <authorList>
            <person name="Shi M."/>
            <person name="Lin X.D."/>
            <person name="Tian J.H."/>
            <person name="Chen L.J."/>
            <person name="Chen X."/>
            <person name="Li C.X."/>
            <person name="Qin X.C."/>
            <person name="Li J."/>
            <person name="Cao J.P."/>
            <person name="Eden J.S."/>
            <person name="Buchmann J."/>
            <person name="Wang W."/>
            <person name="Xu J."/>
            <person name="Holmes E.C."/>
            <person name="Zhang Y.Z."/>
        </authorList>
    </citation>
    <scope>NUCLEOTIDE SEQUENCE [LARGE SCALE GENOMIC DNA]</scope>
    <source>
        <strain evidence="22">BHTH10927</strain>
    </source>
</reference>
<dbReference type="GO" id="GO:0005524">
    <property type="term" value="F:ATP binding"/>
    <property type="evidence" value="ECO:0007669"/>
    <property type="project" value="UniProtKB-KW"/>
</dbReference>
<keyword evidence="13" id="KW-0511">Multifunctional enzyme</keyword>
<comment type="catalytic activity">
    <reaction evidence="15">
        <text>a 5'-end (5'-triphosphoguanosine)-(2'-O-methyladenylyl)-adenylyl-cytidylyl-adenosine in mRNA + S-adenosyl-L-methionine = a 5'-end (N(7)-methyl 5'-triphosphoguanosine)-(2'-O-methyladenylyl)-adenylyl-cytidylyl-adenosine in mRNA + S-adenosyl-L-homocysteine</text>
        <dbReference type="Rhea" id="RHEA:65440"/>
        <dbReference type="Rhea" id="RHEA-COMP:16798"/>
        <dbReference type="Rhea" id="RHEA-COMP:16801"/>
        <dbReference type="ChEBI" id="CHEBI:57856"/>
        <dbReference type="ChEBI" id="CHEBI:59789"/>
        <dbReference type="ChEBI" id="CHEBI:156482"/>
        <dbReference type="ChEBI" id="CHEBI:156483"/>
    </reaction>
</comment>
<comment type="subcellular location">
    <subcellularLocation>
        <location evidence="1">Virion</location>
    </subcellularLocation>
</comment>
<evidence type="ECO:0000256" key="15">
    <source>
        <dbReference type="ARBA" id="ARBA00024499"/>
    </source>
</evidence>
<comment type="catalytic activity">
    <reaction evidence="14">
        <text>a 5'-end triphospho-adenylyl-adenylyl-cytidylyl-adenosine in mRNA + GDP + H(+) = a 5'-end (5'-triphosphoguanosine)-adenylyl-adenylyl-cytidylyl-adenosine in mRNA + diphosphate</text>
        <dbReference type="Rhea" id="RHEA:65436"/>
        <dbReference type="Rhea" id="RHEA-COMP:16797"/>
        <dbReference type="Rhea" id="RHEA-COMP:16799"/>
        <dbReference type="ChEBI" id="CHEBI:15378"/>
        <dbReference type="ChEBI" id="CHEBI:33019"/>
        <dbReference type="ChEBI" id="CHEBI:58189"/>
        <dbReference type="ChEBI" id="CHEBI:156484"/>
        <dbReference type="ChEBI" id="CHEBI:156503"/>
        <dbReference type="EC" id="2.7.7.88"/>
    </reaction>
</comment>